<comment type="caution">
    <text evidence="2">The sequence shown here is derived from an EMBL/GenBank/DDBJ whole genome shotgun (WGS) entry which is preliminary data.</text>
</comment>
<keyword evidence="1" id="KW-0812">Transmembrane</keyword>
<feature type="transmembrane region" description="Helical" evidence="1">
    <location>
        <begin position="40"/>
        <end position="58"/>
    </location>
</feature>
<gene>
    <name evidence="2" type="ORF">CAL24_19530</name>
</gene>
<keyword evidence="1" id="KW-1133">Transmembrane helix</keyword>
<evidence type="ECO:0000313" key="3">
    <source>
        <dbReference type="Proteomes" id="UP000215633"/>
    </source>
</evidence>
<dbReference type="AlphaFoldDB" id="A0A261VEH2"/>
<protein>
    <submittedName>
        <fullName evidence="2">Protein DnrP</fullName>
    </submittedName>
</protein>
<keyword evidence="1" id="KW-0472">Membrane</keyword>
<evidence type="ECO:0000313" key="2">
    <source>
        <dbReference type="EMBL" id="OZI72489.1"/>
    </source>
</evidence>
<accession>A0A261VEH2</accession>
<reference evidence="3" key="1">
    <citation type="submission" date="2017-05" db="EMBL/GenBank/DDBJ databases">
        <title>Complete and WGS of Bordetella genogroups.</title>
        <authorList>
            <person name="Spilker T."/>
            <person name="Lipuma J."/>
        </authorList>
    </citation>
    <scope>NUCLEOTIDE SEQUENCE [LARGE SCALE GENOMIC DNA]</scope>
    <source>
        <strain evidence="3">AU8256</strain>
    </source>
</reference>
<dbReference type="Proteomes" id="UP000215633">
    <property type="component" value="Unassembled WGS sequence"/>
</dbReference>
<keyword evidence="3" id="KW-1185">Reference proteome</keyword>
<sequence>MPHCLYCQQQAPADATACDHCGMPLPTQAERARQRRLRRFQGFCVGLTLFCVLMIYWLPRTLQ</sequence>
<name>A0A261VEH2_9BORD</name>
<organism evidence="2 3">
    <name type="scientific">Bordetella genomosp. 2</name>
    <dbReference type="NCBI Taxonomy" id="1983456"/>
    <lineage>
        <taxon>Bacteria</taxon>
        <taxon>Pseudomonadati</taxon>
        <taxon>Pseudomonadota</taxon>
        <taxon>Betaproteobacteria</taxon>
        <taxon>Burkholderiales</taxon>
        <taxon>Alcaligenaceae</taxon>
        <taxon>Bordetella</taxon>
    </lineage>
</organism>
<proteinExistence type="predicted"/>
<evidence type="ECO:0000256" key="1">
    <source>
        <dbReference type="SAM" id="Phobius"/>
    </source>
</evidence>
<dbReference type="EMBL" id="NEVT01000008">
    <property type="protein sequence ID" value="OZI72489.1"/>
    <property type="molecule type" value="Genomic_DNA"/>
</dbReference>